<dbReference type="AlphaFoldDB" id="A0A9W9T6Z6"/>
<dbReference type="GO" id="GO:0043531">
    <property type="term" value="F:ADP binding"/>
    <property type="evidence" value="ECO:0007669"/>
    <property type="project" value="InterPro"/>
</dbReference>
<organism evidence="3 4">
    <name type="scientific">Penicillium cinerascens</name>
    <dbReference type="NCBI Taxonomy" id="70096"/>
    <lineage>
        <taxon>Eukaryota</taxon>
        <taxon>Fungi</taxon>
        <taxon>Dikarya</taxon>
        <taxon>Ascomycota</taxon>
        <taxon>Pezizomycotina</taxon>
        <taxon>Eurotiomycetes</taxon>
        <taxon>Eurotiomycetidae</taxon>
        <taxon>Eurotiales</taxon>
        <taxon>Aspergillaceae</taxon>
        <taxon>Penicillium</taxon>
    </lineage>
</organism>
<evidence type="ECO:0000259" key="2">
    <source>
        <dbReference type="Pfam" id="PF00931"/>
    </source>
</evidence>
<name>A0A9W9T6Z6_9EURO</name>
<feature type="compositionally biased region" description="Polar residues" evidence="1">
    <location>
        <begin position="549"/>
        <end position="560"/>
    </location>
</feature>
<feature type="compositionally biased region" description="Low complexity" evidence="1">
    <location>
        <begin position="901"/>
        <end position="910"/>
    </location>
</feature>
<keyword evidence="4" id="KW-1185">Reference proteome</keyword>
<dbReference type="SUPFAM" id="SSF52540">
    <property type="entry name" value="P-loop containing nucleoside triphosphate hydrolases"/>
    <property type="match status" value="1"/>
</dbReference>
<dbReference type="OrthoDB" id="5086500at2759"/>
<feature type="compositionally biased region" description="Low complexity" evidence="1">
    <location>
        <begin position="684"/>
        <end position="695"/>
    </location>
</feature>
<dbReference type="PANTHER" id="PTHR48187">
    <property type="entry name" value="LD21810P"/>
    <property type="match status" value="1"/>
</dbReference>
<proteinExistence type="predicted"/>
<dbReference type="InterPro" id="IPR002182">
    <property type="entry name" value="NB-ARC"/>
</dbReference>
<dbReference type="RefSeq" id="XP_058309796.1">
    <property type="nucleotide sequence ID" value="XM_058450334.1"/>
</dbReference>
<feature type="region of interest" description="Disordered" evidence="1">
    <location>
        <begin position="755"/>
        <end position="782"/>
    </location>
</feature>
<feature type="region of interest" description="Disordered" evidence="1">
    <location>
        <begin position="593"/>
        <end position="695"/>
    </location>
</feature>
<dbReference type="EMBL" id="JAPQKR010000008">
    <property type="protein sequence ID" value="KAJ5211626.1"/>
    <property type="molecule type" value="Genomic_DNA"/>
</dbReference>
<feature type="region of interest" description="Disordered" evidence="1">
    <location>
        <begin position="348"/>
        <end position="369"/>
    </location>
</feature>
<feature type="region of interest" description="Disordered" evidence="1">
    <location>
        <begin position="1136"/>
        <end position="1166"/>
    </location>
</feature>
<evidence type="ECO:0000313" key="4">
    <source>
        <dbReference type="Proteomes" id="UP001150904"/>
    </source>
</evidence>
<feature type="region of interest" description="Disordered" evidence="1">
    <location>
        <begin position="509"/>
        <end position="568"/>
    </location>
</feature>
<gene>
    <name evidence="3" type="ORF">N7498_003272</name>
</gene>
<feature type="compositionally biased region" description="Basic residues" evidence="1">
    <location>
        <begin position="654"/>
        <end position="666"/>
    </location>
</feature>
<dbReference type="GeneID" id="83177635"/>
<dbReference type="Proteomes" id="UP001150904">
    <property type="component" value="Unassembled WGS sequence"/>
</dbReference>
<feature type="region of interest" description="Disordered" evidence="1">
    <location>
        <begin position="895"/>
        <end position="972"/>
    </location>
</feature>
<dbReference type="InterPro" id="IPR027417">
    <property type="entry name" value="P-loop_NTPase"/>
</dbReference>
<feature type="region of interest" description="Disordered" evidence="1">
    <location>
        <begin position="715"/>
        <end position="736"/>
    </location>
</feature>
<feature type="compositionally biased region" description="Low complexity" evidence="1">
    <location>
        <begin position="532"/>
        <end position="542"/>
    </location>
</feature>
<feature type="compositionally biased region" description="Low complexity" evidence="1">
    <location>
        <begin position="359"/>
        <end position="369"/>
    </location>
</feature>
<evidence type="ECO:0000313" key="3">
    <source>
        <dbReference type="EMBL" id="KAJ5211626.1"/>
    </source>
</evidence>
<sequence length="1166" mass="129438">MGSSQISHREPPLFVTPPGFHPNATFYDMTKELEVLHSRLVKARARADRTMAVLISGVPGSGKTHLARQYVFTQRESFPGGIFWIDAKSRESSYKCFWEIAQAAALVDLQEAHDPEYQKSQSYVNSVRNWLQTRHEWLLVFDGISFDHDDDINEFRPFLPWNKRCSIIYTSIDATLRKKQRLFEPYCLSMPRMRVENACKLLFKDLGIKRPTEEQVHKATELVTYYECLPLAIHAIGHRLNATGKPIEKYRVKYQVTDKKLAEPFLGIMNDLFRLNHRQALNLINLLSFLGHHVPVGLLNLGKAAMLAENAEILSSAQIGEDPDLDTTLGTLIHYGLVERTLDNHSSSIQNLSGHQSSDDTGIDTTPTPGIPGLTESLIESSAGGFFSIYRSSVVDVVKMHSVVQRFCRDELRIKDEEYKDALNKNDPGFYDSWLIVATRFLCKSYETAKDKMAHFHDCGIVRDYREYETHASSLAELFPKKSAMSSHPPVLREAREYLRQLMKSISNEIDRMSPSSSQEALRNQKSVFDRSSSSSSSFPESSADEGLSRQSTWNWTDSGSARAESPEEIMAPPRFKLDLFPPHIFRQAGYESEDGYETDGEAKQAPRISPALSQISQDTEKPSPKTQSPPVPSDYKDWQVVDRHSKSRPPKDRIKRTKRIHRLRGTKPATPLVKVSPIQGRGSSSRVSSESQGSSSILASAAEKALAAVRRYSNDNGNGQAAENPNVSATPAPVSKENIPTYASVAARRMLEAELPTRRPAPMSPLRGPEPAPGLQMKPSAESLNGQIGYQFASPLAHEVTTYELMSEPLARSTYSEPGGDLLGQKLLQVELQTAPGSRLDSRRSSLAHIYDPVQEISASTPSLMPYHPAARELSASTPTILPYPPPPLPYDEDISITVSSPRRSSSRPADAAFLSSSSRPPPVLHPSAIMPGAQPLQVTLSDGPLQRAPDPPGPESLTRNSSGFSHHSWATEPVRYPPRFSPIPSFQQPGEITRSAAPAILSQFQMTQQPIAQSQIVQSQTLSGTSSWPGGSISDSALQSDVLYPHIPPSHPRLGSVDERLREMSLAWNPEVEPAQILQFGGHRVDVRDARQRLHESVRLQTPRHVPTYQLYHPNISGPLIHDGSHIYATAPAPPLDIYGKRPRSGSSPTRPEYDGLGVRFSSV</sequence>
<comment type="caution">
    <text evidence="3">The sequence shown here is derived from an EMBL/GenBank/DDBJ whole genome shotgun (WGS) entry which is preliminary data.</text>
</comment>
<feature type="compositionally biased region" description="Basic and acidic residues" evidence="1">
    <location>
        <begin position="635"/>
        <end position="653"/>
    </location>
</feature>
<feature type="domain" description="NB-ARC" evidence="2">
    <location>
        <begin position="33"/>
        <end position="176"/>
    </location>
</feature>
<protein>
    <recommendedName>
        <fullName evidence="2">NB-ARC domain-containing protein</fullName>
    </recommendedName>
</protein>
<dbReference type="Pfam" id="PF00931">
    <property type="entry name" value="NB-ARC"/>
    <property type="match status" value="1"/>
</dbReference>
<evidence type="ECO:0000256" key="1">
    <source>
        <dbReference type="SAM" id="MobiDB-lite"/>
    </source>
</evidence>
<feature type="compositionally biased region" description="Polar residues" evidence="1">
    <location>
        <begin position="715"/>
        <end position="730"/>
    </location>
</feature>
<accession>A0A9W9T6Z6</accession>
<dbReference type="PANTHER" id="PTHR48187:SF2">
    <property type="entry name" value="LD21810P"/>
    <property type="match status" value="1"/>
</dbReference>
<reference evidence="3" key="2">
    <citation type="journal article" date="2023" name="IMA Fungus">
        <title>Comparative genomic study of the Penicillium genus elucidates a diverse pangenome and 15 lateral gene transfer events.</title>
        <authorList>
            <person name="Petersen C."/>
            <person name="Sorensen T."/>
            <person name="Nielsen M.R."/>
            <person name="Sondergaard T.E."/>
            <person name="Sorensen J.L."/>
            <person name="Fitzpatrick D.A."/>
            <person name="Frisvad J.C."/>
            <person name="Nielsen K.L."/>
        </authorList>
    </citation>
    <scope>NUCLEOTIDE SEQUENCE</scope>
    <source>
        <strain evidence="3">IBT 15544</strain>
    </source>
</reference>
<dbReference type="Gene3D" id="3.40.50.300">
    <property type="entry name" value="P-loop containing nucleotide triphosphate hydrolases"/>
    <property type="match status" value="1"/>
</dbReference>
<feature type="compositionally biased region" description="Polar residues" evidence="1">
    <location>
        <begin position="509"/>
        <end position="531"/>
    </location>
</feature>
<reference evidence="3" key="1">
    <citation type="submission" date="2022-12" db="EMBL/GenBank/DDBJ databases">
        <authorList>
            <person name="Petersen C."/>
        </authorList>
    </citation>
    <scope>NUCLEOTIDE SEQUENCE</scope>
    <source>
        <strain evidence="3">IBT 15544</strain>
    </source>
</reference>